<keyword evidence="2" id="KW-1185">Reference proteome</keyword>
<accession>A0ABR9G6H2</accession>
<gene>
    <name evidence="1" type="ORF">IGX34_04545</name>
</gene>
<organism evidence="1 2">
    <name type="scientific">Dyella acidiphila</name>
    <dbReference type="NCBI Taxonomy" id="2775866"/>
    <lineage>
        <taxon>Bacteria</taxon>
        <taxon>Pseudomonadati</taxon>
        <taxon>Pseudomonadota</taxon>
        <taxon>Gammaproteobacteria</taxon>
        <taxon>Lysobacterales</taxon>
        <taxon>Rhodanobacteraceae</taxon>
        <taxon>Dyella</taxon>
    </lineage>
</organism>
<protein>
    <submittedName>
        <fullName evidence="1">Uncharacterized protein</fullName>
    </submittedName>
</protein>
<name>A0ABR9G6H2_9GAMM</name>
<evidence type="ECO:0000313" key="1">
    <source>
        <dbReference type="EMBL" id="MBE1159644.1"/>
    </source>
</evidence>
<comment type="caution">
    <text evidence="1">The sequence shown here is derived from an EMBL/GenBank/DDBJ whole genome shotgun (WGS) entry which is preliminary data.</text>
</comment>
<evidence type="ECO:0000313" key="2">
    <source>
        <dbReference type="Proteomes" id="UP000651010"/>
    </source>
</evidence>
<dbReference type="Proteomes" id="UP000651010">
    <property type="component" value="Unassembled WGS sequence"/>
</dbReference>
<dbReference type="EMBL" id="JACZZA010000001">
    <property type="protein sequence ID" value="MBE1159644.1"/>
    <property type="molecule type" value="Genomic_DNA"/>
</dbReference>
<proteinExistence type="predicted"/>
<dbReference type="RefSeq" id="WP_192554457.1">
    <property type="nucleotide sequence ID" value="NZ_JACZZA010000001.1"/>
</dbReference>
<sequence>MELHLRVWDERGQELQAICSLVDLDTRTWDVILSDLKGQMGSFRVKAPAGSTLEEAIIVELKERAIHALTIPGITNPH</sequence>
<reference evidence="1 2" key="1">
    <citation type="submission" date="2020-09" db="EMBL/GenBank/DDBJ databases">
        <title>Dyella sp. 7MK23 isolated from forest soil.</title>
        <authorList>
            <person name="Fu J."/>
        </authorList>
    </citation>
    <scope>NUCLEOTIDE SEQUENCE [LARGE SCALE GENOMIC DNA]</scope>
    <source>
        <strain evidence="1 2">7MK23</strain>
    </source>
</reference>